<proteinExistence type="predicted"/>
<name>A0A9J5Y0G1_SOLCO</name>
<gene>
    <name evidence="1" type="ORF">H5410_043506</name>
</gene>
<sequence length="61" mass="6933">MENMLFICLITLIEYKVEEKCILDEQGSVFKDLSEATSPLQGVDLEGREGFHSKCKPDIQI</sequence>
<keyword evidence="2" id="KW-1185">Reference proteome</keyword>
<organism evidence="1 2">
    <name type="scientific">Solanum commersonii</name>
    <name type="common">Commerson's wild potato</name>
    <name type="synonym">Commerson's nightshade</name>
    <dbReference type="NCBI Taxonomy" id="4109"/>
    <lineage>
        <taxon>Eukaryota</taxon>
        <taxon>Viridiplantae</taxon>
        <taxon>Streptophyta</taxon>
        <taxon>Embryophyta</taxon>
        <taxon>Tracheophyta</taxon>
        <taxon>Spermatophyta</taxon>
        <taxon>Magnoliopsida</taxon>
        <taxon>eudicotyledons</taxon>
        <taxon>Gunneridae</taxon>
        <taxon>Pentapetalae</taxon>
        <taxon>asterids</taxon>
        <taxon>lamiids</taxon>
        <taxon>Solanales</taxon>
        <taxon>Solanaceae</taxon>
        <taxon>Solanoideae</taxon>
        <taxon>Solaneae</taxon>
        <taxon>Solanum</taxon>
    </lineage>
</organism>
<accession>A0A9J5Y0G1</accession>
<dbReference type="AlphaFoldDB" id="A0A9J5Y0G1"/>
<dbReference type="EMBL" id="JACXVP010000008">
    <property type="protein sequence ID" value="KAG5592992.1"/>
    <property type="molecule type" value="Genomic_DNA"/>
</dbReference>
<reference evidence="1 2" key="1">
    <citation type="submission" date="2020-09" db="EMBL/GenBank/DDBJ databases">
        <title>De no assembly of potato wild relative species, Solanum commersonii.</title>
        <authorList>
            <person name="Cho K."/>
        </authorList>
    </citation>
    <scope>NUCLEOTIDE SEQUENCE [LARGE SCALE GENOMIC DNA]</scope>
    <source>
        <strain evidence="1">LZ3.2</strain>
        <tissue evidence="1">Leaf</tissue>
    </source>
</reference>
<evidence type="ECO:0000313" key="2">
    <source>
        <dbReference type="Proteomes" id="UP000824120"/>
    </source>
</evidence>
<evidence type="ECO:0000313" key="1">
    <source>
        <dbReference type="EMBL" id="KAG5592992.1"/>
    </source>
</evidence>
<dbReference type="Proteomes" id="UP000824120">
    <property type="component" value="Chromosome 8"/>
</dbReference>
<protein>
    <submittedName>
        <fullName evidence="1">Uncharacterized protein</fullName>
    </submittedName>
</protein>
<comment type="caution">
    <text evidence="1">The sequence shown here is derived from an EMBL/GenBank/DDBJ whole genome shotgun (WGS) entry which is preliminary data.</text>
</comment>